<dbReference type="OrthoDB" id="6365837at2759"/>
<dbReference type="PANTHER" id="PTHR12236:SF79">
    <property type="entry name" value="CUTICULAR PROTEIN 50CB-RELATED"/>
    <property type="match status" value="1"/>
</dbReference>
<feature type="region of interest" description="Disordered" evidence="4">
    <location>
        <begin position="177"/>
        <end position="204"/>
    </location>
</feature>
<name>A0A4C1YBK2_EUMVA</name>
<sequence length="204" mass="22323">MIPAPAIPAGAADGPGAAAHPRAPHLRAPADAATADAASPRGKSGQISSRMTHRQTYRTAISPPPYEAHEPCNRVFQDHDDHHHHDEHHHDHHHEPGMPFDFAYAVNEDGNDYSHNAKSDGDVTIGQYRVALPDGRTQIVKYTADWRNGFNAEDVDQINPVIIALLRPQVMYEGEARYPDQPSGFGRGPGQQYAPAQQGGGYKY</sequence>
<comment type="caution">
    <text evidence="5">The sequence shown here is derived from an EMBL/GenBank/DDBJ whole genome shotgun (WGS) entry which is preliminary data.</text>
</comment>
<dbReference type="PANTHER" id="PTHR12236">
    <property type="entry name" value="STRUCTURAL CONTITUENT OF CUTICLE"/>
    <property type="match status" value="1"/>
</dbReference>
<keyword evidence="1 3" id="KW-0193">Cuticle</keyword>
<dbReference type="InterPro" id="IPR031311">
    <property type="entry name" value="CHIT_BIND_RR_consensus"/>
</dbReference>
<evidence type="ECO:0000256" key="2">
    <source>
        <dbReference type="ARBA" id="ARBA00022729"/>
    </source>
</evidence>
<feature type="region of interest" description="Disordered" evidence="4">
    <location>
        <begin position="78"/>
        <end position="97"/>
    </location>
</feature>
<dbReference type="InterPro" id="IPR051217">
    <property type="entry name" value="Insect_Cuticle_Struc_Prot"/>
</dbReference>
<feature type="region of interest" description="Disordered" evidence="4">
    <location>
        <begin position="1"/>
        <end position="53"/>
    </location>
</feature>
<evidence type="ECO:0000313" key="6">
    <source>
        <dbReference type="Proteomes" id="UP000299102"/>
    </source>
</evidence>
<dbReference type="Pfam" id="PF00379">
    <property type="entry name" value="Chitin_bind_4"/>
    <property type="match status" value="1"/>
</dbReference>
<dbReference type="Proteomes" id="UP000299102">
    <property type="component" value="Unassembled WGS sequence"/>
</dbReference>
<evidence type="ECO:0000313" key="5">
    <source>
        <dbReference type="EMBL" id="GBP72324.1"/>
    </source>
</evidence>
<protein>
    <submittedName>
        <fullName evidence="5">Pro-resilin</fullName>
    </submittedName>
</protein>
<proteinExistence type="predicted"/>
<dbReference type="PROSITE" id="PS51155">
    <property type="entry name" value="CHIT_BIND_RR_2"/>
    <property type="match status" value="1"/>
</dbReference>
<feature type="compositionally biased region" description="Low complexity" evidence="4">
    <location>
        <begin position="1"/>
        <end position="41"/>
    </location>
</feature>
<dbReference type="PROSITE" id="PS00233">
    <property type="entry name" value="CHIT_BIND_RR_1"/>
    <property type="match status" value="1"/>
</dbReference>
<accession>A0A4C1YBK2</accession>
<gene>
    <name evidence="5" type="primary">resilin</name>
    <name evidence="5" type="ORF">EVAR_90420_1</name>
</gene>
<reference evidence="5 6" key="1">
    <citation type="journal article" date="2019" name="Commun. Biol.">
        <title>The bagworm genome reveals a unique fibroin gene that provides high tensile strength.</title>
        <authorList>
            <person name="Kono N."/>
            <person name="Nakamura H."/>
            <person name="Ohtoshi R."/>
            <person name="Tomita M."/>
            <person name="Numata K."/>
            <person name="Arakawa K."/>
        </authorList>
    </citation>
    <scope>NUCLEOTIDE SEQUENCE [LARGE SCALE GENOMIC DNA]</scope>
</reference>
<dbReference type="GO" id="GO:0042302">
    <property type="term" value="F:structural constituent of cuticle"/>
    <property type="evidence" value="ECO:0007669"/>
    <property type="project" value="UniProtKB-UniRule"/>
</dbReference>
<keyword evidence="2" id="KW-0732">Signal</keyword>
<evidence type="ECO:0000256" key="3">
    <source>
        <dbReference type="PROSITE-ProRule" id="PRU00497"/>
    </source>
</evidence>
<organism evidence="5 6">
    <name type="scientific">Eumeta variegata</name>
    <name type="common">Bagworm moth</name>
    <name type="synonym">Eumeta japonica</name>
    <dbReference type="NCBI Taxonomy" id="151549"/>
    <lineage>
        <taxon>Eukaryota</taxon>
        <taxon>Metazoa</taxon>
        <taxon>Ecdysozoa</taxon>
        <taxon>Arthropoda</taxon>
        <taxon>Hexapoda</taxon>
        <taxon>Insecta</taxon>
        <taxon>Pterygota</taxon>
        <taxon>Neoptera</taxon>
        <taxon>Endopterygota</taxon>
        <taxon>Lepidoptera</taxon>
        <taxon>Glossata</taxon>
        <taxon>Ditrysia</taxon>
        <taxon>Tineoidea</taxon>
        <taxon>Psychidae</taxon>
        <taxon>Oiketicinae</taxon>
        <taxon>Eumeta</taxon>
    </lineage>
</organism>
<dbReference type="GO" id="GO:0031012">
    <property type="term" value="C:extracellular matrix"/>
    <property type="evidence" value="ECO:0007669"/>
    <property type="project" value="TreeGrafter"/>
</dbReference>
<dbReference type="InterPro" id="IPR000618">
    <property type="entry name" value="Insect_cuticle"/>
</dbReference>
<evidence type="ECO:0000256" key="4">
    <source>
        <dbReference type="SAM" id="MobiDB-lite"/>
    </source>
</evidence>
<dbReference type="AlphaFoldDB" id="A0A4C1YBK2"/>
<dbReference type="EMBL" id="BGZK01001141">
    <property type="protein sequence ID" value="GBP72324.1"/>
    <property type="molecule type" value="Genomic_DNA"/>
</dbReference>
<keyword evidence="6" id="KW-1185">Reference proteome</keyword>
<dbReference type="GO" id="GO:0005615">
    <property type="term" value="C:extracellular space"/>
    <property type="evidence" value="ECO:0007669"/>
    <property type="project" value="TreeGrafter"/>
</dbReference>
<dbReference type="STRING" id="151549.A0A4C1YBK2"/>
<evidence type="ECO:0000256" key="1">
    <source>
        <dbReference type="ARBA" id="ARBA00022460"/>
    </source>
</evidence>